<dbReference type="InterPro" id="IPR006059">
    <property type="entry name" value="SBP"/>
</dbReference>
<dbReference type="EMBL" id="SLUO01000025">
    <property type="protein sequence ID" value="TCL53813.1"/>
    <property type="molecule type" value="Genomic_DNA"/>
</dbReference>
<accession>A0A4R1QLM5</accession>
<evidence type="ECO:0000313" key="4">
    <source>
        <dbReference type="Proteomes" id="UP000295718"/>
    </source>
</evidence>
<dbReference type="RefSeq" id="WP_051869346.1">
    <property type="nucleotide sequence ID" value="NZ_JPNB01000001.1"/>
</dbReference>
<comment type="caution">
    <text evidence="3">The sequence shown here is derived from an EMBL/GenBank/DDBJ whole genome shotgun (WGS) entry which is preliminary data.</text>
</comment>
<keyword evidence="4" id="KW-1185">Reference proteome</keyword>
<name>A0A4R1QLM5_9FIRM</name>
<dbReference type="InterPro" id="IPR050490">
    <property type="entry name" value="Bact_solute-bd_prot1"/>
</dbReference>
<keyword evidence="3" id="KW-0762">Sugar transport</keyword>
<dbReference type="Proteomes" id="UP000295718">
    <property type="component" value="Unassembled WGS sequence"/>
</dbReference>
<reference evidence="3 4" key="1">
    <citation type="submission" date="2019-03" db="EMBL/GenBank/DDBJ databases">
        <title>Genomic Encyclopedia of Type Strains, Phase IV (KMG-IV): sequencing the most valuable type-strain genomes for metagenomic binning, comparative biology and taxonomic classification.</title>
        <authorList>
            <person name="Goeker M."/>
        </authorList>
    </citation>
    <scope>NUCLEOTIDE SEQUENCE [LARGE SCALE GENOMIC DNA]</scope>
    <source>
        <strain evidence="3 4">DSM 100556</strain>
    </source>
</reference>
<organism evidence="3 4">
    <name type="scientific">Kineothrix alysoides</name>
    <dbReference type="NCBI Taxonomy" id="1469948"/>
    <lineage>
        <taxon>Bacteria</taxon>
        <taxon>Bacillati</taxon>
        <taxon>Bacillota</taxon>
        <taxon>Clostridia</taxon>
        <taxon>Lachnospirales</taxon>
        <taxon>Lachnospiraceae</taxon>
        <taxon>Kineothrix</taxon>
    </lineage>
</organism>
<keyword evidence="2" id="KW-0732">Signal</keyword>
<dbReference type="PANTHER" id="PTHR43649">
    <property type="entry name" value="ARABINOSE-BINDING PROTEIN-RELATED"/>
    <property type="match status" value="1"/>
</dbReference>
<feature type="chain" id="PRO_5039253803" evidence="2">
    <location>
        <begin position="21"/>
        <end position="442"/>
    </location>
</feature>
<gene>
    <name evidence="3" type="ORF">EDD76_1257</name>
</gene>
<evidence type="ECO:0000256" key="1">
    <source>
        <dbReference type="SAM" id="MobiDB-lite"/>
    </source>
</evidence>
<dbReference type="Pfam" id="PF01547">
    <property type="entry name" value="SBP_bac_1"/>
    <property type="match status" value="1"/>
</dbReference>
<dbReference type="Gene3D" id="3.40.190.10">
    <property type="entry name" value="Periplasmic binding protein-like II"/>
    <property type="match status" value="1"/>
</dbReference>
<keyword evidence="3" id="KW-0813">Transport</keyword>
<protein>
    <submittedName>
        <fullName evidence="3">Multiple sugar transport system substrate-binding protein</fullName>
    </submittedName>
</protein>
<evidence type="ECO:0000313" key="3">
    <source>
        <dbReference type="EMBL" id="TCL53813.1"/>
    </source>
</evidence>
<sequence>MAKRAVALLLAMATSFSMIACGSNSSAGTTEGTTTDSGAANTQVEESAEAPAEETASVAPGAKGTIEFWTVFTGADGSSMQAIVDAYNATNPDYTVNHRAIEANDLYLKMPLAIQTGEDVPDVAINHIERVPLFQEMGLLEDYNTVLGDSNIKAENYNPKAWKMSDIAGGHYGIPLDVHSFCLYVNMDLYEKYGNGVMDDGVLTWDEVKSVGEACKTDGITPLGITWQRVYFLSSYAQLGGTLSTDGNVPDFNNDTAKKVFDTWTDLNELGYIQKDGDDPWQMFLGGNIMFCPEGIWMYNNIKETGLNAKMFDFPVFDAGTKGNWTSSHQFVLPKNPNRDAEKTQAVLDFIDFLGNNSLEWAKAGQVPAHVAIKEVAEFQDMPQAFFADENEELKIYDYKYYGYAVEALDKITGEVLFGRMTAEDGLNQAVQETEGRIEMGE</sequence>
<feature type="compositionally biased region" description="Polar residues" evidence="1">
    <location>
        <begin position="24"/>
        <end position="43"/>
    </location>
</feature>
<proteinExistence type="predicted"/>
<dbReference type="OrthoDB" id="9768630at2"/>
<dbReference type="AlphaFoldDB" id="A0A4R1QLM5"/>
<dbReference type="SUPFAM" id="SSF53850">
    <property type="entry name" value="Periplasmic binding protein-like II"/>
    <property type="match status" value="1"/>
</dbReference>
<feature type="region of interest" description="Disordered" evidence="1">
    <location>
        <begin position="24"/>
        <end position="59"/>
    </location>
</feature>
<evidence type="ECO:0000256" key="2">
    <source>
        <dbReference type="SAM" id="SignalP"/>
    </source>
</evidence>
<feature type="signal peptide" evidence="2">
    <location>
        <begin position="1"/>
        <end position="20"/>
    </location>
</feature>
<dbReference type="PROSITE" id="PS51257">
    <property type="entry name" value="PROKAR_LIPOPROTEIN"/>
    <property type="match status" value="1"/>
</dbReference>
<dbReference type="STRING" id="1469948.GCA_000732725_01699"/>
<dbReference type="PANTHER" id="PTHR43649:SF14">
    <property type="entry name" value="BLR3389 PROTEIN"/>
    <property type="match status" value="1"/>
</dbReference>